<feature type="transmembrane region" description="Helical" evidence="1">
    <location>
        <begin position="42"/>
        <end position="59"/>
    </location>
</feature>
<keyword evidence="1" id="KW-0812">Transmembrane</keyword>
<dbReference type="Proteomes" id="UP000029227">
    <property type="component" value="Unassembled WGS sequence"/>
</dbReference>
<dbReference type="GO" id="GO:0016746">
    <property type="term" value="F:acyltransferase activity"/>
    <property type="evidence" value="ECO:0007669"/>
    <property type="project" value="UniProtKB-KW"/>
</dbReference>
<evidence type="ECO:0000313" key="3">
    <source>
        <dbReference type="Proteomes" id="UP000029227"/>
    </source>
</evidence>
<sequence>MTGVVDHHGQIIASIPQFETAVLRTKVTPTEGMTPFTSLGSWPLYVYVLWALTLSWVLARRQQGAFAISSRKSIITIKAACMFNMPDA</sequence>
<comment type="caution">
    <text evidence="2">The sequence shown here is derived from an EMBL/GenBank/DDBJ whole genome shotgun (WGS) entry which is preliminary data.</text>
</comment>
<proteinExistence type="predicted"/>
<name>A0A090R2V2_9GAMM</name>
<dbReference type="AlphaFoldDB" id="A0A090R2V2"/>
<keyword evidence="1" id="KW-0472">Membrane</keyword>
<organism evidence="2 3">
    <name type="scientific">Photobacterium aphoticum</name>
    <dbReference type="NCBI Taxonomy" id="754436"/>
    <lineage>
        <taxon>Bacteria</taxon>
        <taxon>Pseudomonadati</taxon>
        <taxon>Pseudomonadota</taxon>
        <taxon>Gammaproteobacteria</taxon>
        <taxon>Vibrionales</taxon>
        <taxon>Vibrionaceae</taxon>
        <taxon>Photobacterium</taxon>
    </lineage>
</organism>
<protein>
    <submittedName>
        <fullName evidence="2">Apolipoprotein N-acyltransferase</fullName>
    </submittedName>
</protein>
<keyword evidence="1" id="KW-1133">Transmembrane helix</keyword>
<evidence type="ECO:0000256" key="1">
    <source>
        <dbReference type="SAM" id="Phobius"/>
    </source>
</evidence>
<dbReference type="eggNOG" id="COG0815">
    <property type="taxonomic scope" value="Bacteria"/>
</dbReference>
<dbReference type="EMBL" id="BBMN01000026">
    <property type="protein sequence ID" value="GAL08439.1"/>
    <property type="molecule type" value="Genomic_DNA"/>
</dbReference>
<keyword evidence="2" id="KW-0808">Transferase</keyword>
<keyword evidence="2" id="KW-0012">Acyltransferase</keyword>
<reference evidence="2 3" key="1">
    <citation type="journal article" date="2014" name="Genome Announc.">
        <title>Draft Genome Sequences of Two Vibrionaceae Species, Vibrio ponticus C121 and Photobacterium aphoticum C119, Isolated as Coral Reef Microbiota.</title>
        <authorList>
            <person name="Al-saari N."/>
            <person name="Meirelles P.M."/>
            <person name="Mino S."/>
            <person name="Suda W."/>
            <person name="Oshima K."/>
            <person name="Hattori M."/>
            <person name="Ohkuma M."/>
            <person name="Thompson F.L."/>
            <person name="Gomez-Gil B."/>
            <person name="Sawabe T."/>
            <person name="Sawabe T."/>
        </authorList>
    </citation>
    <scope>NUCLEOTIDE SEQUENCE [LARGE SCALE GENOMIC DNA]</scope>
    <source>
        <strain evidence="2 3">JCM 19237</strain>
    </source>
</reference>
<keyword evidence="2" id="KW-0449">Lipoprotein</keyword>
<dbReference type="STRING" id="754436.JCM19237_35"/>
<accession>A0A090R2V2</accession>
<gene>
    <name evidence="2" type="ORF">JCM19237_35</name>
</gene>
<evidence type="ECO:0000313" key="2">
    <source>
        <dbReference type="EMBL" id="GAL08439.1"/>
    </source>
</evidence>